<evidence type="ECO:0000313" key="7">
    <source>
        <dbReference type="Proteomes" id="UP000464754"/>
    </source>
</evidence>
<evidence type="ECO:0000256" key="5">
    <source>
        <dbReference type="RuleBase" id="RU003690"/>
    </source>
</evidence>
<gene>
    <name evidence="6" type="ORF">Aargi30884_21620</name>
</gene>
<dbReference type="GO" id="GO:0016052">
    <property type="term" value="P:carbohydrate catabolic process"/>
    <property type="evidence" value="ECO:0007669"/>
    <property type="project" value="TreeGrafter"/>
</dbReference>
<accession>A0A6N4TKH2</accession>
<proteinExistence type="inferred from homology"/>
<dbReference type="InterPro" id="IPR018120">
    <property type="entry name" value="Glyco_hydro_1_AS"/>
</dbReference>
<reference evidence="7" key="1">
    <citation type="submission" date="2019-05" db="EMBL/GenBank/DDBJ databases">
        <title>Complete genome sequencing of Absiella argi strain JCM 30884.</title>
        <authorList>
            <person name="Sakamoto M."/>
            <person name="Murakami T."/>
            <person name="Mori H."/>
        </authorList>
    </citation>
    <scope>NUCLEOTIDE SEQUENCE [LARGE SCALE GENOMIC DNA]</scope>
    <source>
        <strain evidence="7">JCM 30884</strain>
    </source>
</reference>
<dbReference type="Gene3D" id="3.20.20.80">
    <property type="entry name" value="Glycosidases"/>
    <property type="match status" value="1"/>
</dbReference>
<dbReference type="EMBL" id="AP019695">
    <property type="protein sequence ID" value="BBK23259.1"/>
    <property type="molecule type" value="Genomic_DNA"/>
</dbReference>
<dbReference type="Pfam" id="PF00232">
    <property type="entry name" value="Glyco_hydro_1"/>
    <property type="match status" value="1"/>
</dbReference>
<keyword evidence="7" id="KW-1185">Reference proteome</keyword>
<dbReference type="GO" id="GO:0008422">
    <property type="term" value="F:beta-glucosidase activity"/>
    <property type="evidence" value="ECO:0007669"/>
    <property type="project" value="TreeGrafter"/>
</dbReference>
<keyword evidence="2" id="KW-0378">Hydrolase</keyword>
<evidence type="ECO:0000256" key="4">
    <source>
        <dbReference type="PROSITE-ProRule" id="PRU10055"/>
    </source>
</evidence>
<evidence type="ECO:0000256" key="1">
    <source>
        <dbReference type="ARBA" id="ARBA00010838"/>
    </source>
</evidence>
<dbReference type="KEGG" id="aarg:Aargi30884_21620"/>
<organism evidence="6 7">
    <name type="scientific">Amedibacterium intestinale</name>
    <dbReference type="NCBI Taxonomy" id="2583452"/>
    <lineage>
        <taxon>Bacteria</taxon>
        <taxon>Bacillati</taxon>
        <taxon>Bacillota</taxon>
        <taxon>Erysipelotrichia</taxon>
        <taxon>Erysipelotrichales</taxon>
        <taxon>Erysipelotrichaceae</taxon>
        <taxon>Amedibacterium</taxon>
    </lineage>
</organism>
<dbReference type="GO" id="GO:0005829">
    <property type="term" value="C:cytosol"/>
    <property type="evidence" value="ECO:0007669"/>
    <property type="project" value="TreeGrafter"/>
</dbReference>
<protein>
    <submittedName>
        <fullName evidence="6">Beta-glucosidase</fullName>
    </submittedName>
</protein>
<evidence type="ECO:0000256" key="3">
    <source>
        <dbReference type="ARBA" id="ARBA00023295"/>
    </source>
</evidence>
<comment type="similarity">
    <text evidence="1 5">Belongs to the glycosyl hydrolase 1 family.</text>
</comment>
<dbReference type="SUPFAM" id="SSF51445">
    <property type="entry name" value="(Trans)glycosidases"/>
    <property type="match status" value="1"/>
</dbReference>
<sequence>MKFHCEEKPILWGGATASSQYEGGWDKGGKGMDTQDCRPYLVRTSNATTETRLLTKKSVNESKKDKLKFYPFRSGSDGYNHLKEDIQLLKELGIDIYRLSISWARLYPNGDEEEPNIDGIRYYDEVFSEIKKSGMKIFLTMTHYALPLYLVEHYGGWTNRKLIEFYIRFAKTIFEKWGDIIDYYLPFNEINAGYFSPYNGVGLLREENKPYNQSLVFQSLHHQFVASAKVIELGHKLVKGKFGCMVACFCYYPYSCNPLDNMKLVTDENTNTWFCADVLTRGYYPNYMTRFFEERNIEFEVTEEDERVLRENTADFVSFSYYQSSVTSCEEKEKTAGNLVVTTKNPYLKATEWGWQIDPVGLRVTLNKVYDRYQKPIFISENGLGSRDVLEEDKTIHDSYRIQYLKEHFEQIKEAQLDGVDILGYIMWGVIDIVSAGSCEMEKRYGVVYVDADNEGKGTYQRYKKDSFEWYKNFIKSEKERFHVK</sequence>
<evidence type="ECO:0000313" key="6">
    <source>
        <dbReference type="EMBL" id="BBK23259.1"/>
    </source>
</evidence>
<dbReference type="InterPro" id="IPR001360">
    <property type="entry name" value="Glyco_hydro_1"/>
</dbReference>
<name>A0A6N4TKH2_9FIRM</name>
<dbReference type="AlphaFoldDB" id="A0A6N4TKH2"/>
<evidence type="ECO:0000256" key="2">
    <source>
        <dbReference type="ARBA" id="ARBA00022801"/>
    </source>
</evidence>
<dbReference type="RefSeq" id="WP_163052257.1">
    <property type="nucleotide sequence ID" value="NZ_AP019695.1"/>
</dbReference>
<keyword evidence="3" id="KW-0326">Glycosidase</keyword>
<dbReference type="FunFam" id="3.20.20.80:FF:000004">
    <property type="entry name" value="Beta-glucosidase 6-phospho-beta-glucosidase"/>
    <property type="match status" value="1"/>
</dbReference>
<dbReference type="PRINTS" id="PR00131">
    <property type="entry name" value="GLHYDRLASE1"/>
</dbReference>
<dbReference type="Proteomes" id="UP000464754">
    <property type="component" value="Chromosome"/>
</dbReference>
<dbReference type="PANTHER" id="PTHR10353">
    <property type="entry name" value="GLYCOSYL HYDROLASE"/>
    <property type="match status" value="1"/>
</dbReference>
<dbReference type="InterPro" id="IPR017853">
    <property type="entry name" value="GH"/>
</dbReference>
<dbReference type="PANTHER" id="PTHR10353:SF122">
    <property type="entry name" value="6-PHOSPHO-BETA-GLUCOSIDASE ASCB-RELATED"/>
    <property type="match status" value="1"/>
</dbReference>
<dbReference type="PROSITE" id="PS00572">
    <property type="entry name" value="GLYCOSYL_HYDROL_F1_1"/>
    <property type="match status" value="1"/>
</dbReference>
<feature type="active site" description="Nucleophile" evidence="4">
    <location>
        <position position="381"/>
    </location>
</feature>